<reference evidence="1 2" key="1">
    <citation type="journal article" date="2019" name="Genome Biol. Evol.">
        <title>Insights into the evolution of the New World diploid cottons (Gossypium, subgenus Houzingenia) based on genome sequencing.</title>
        <authorList>
            <person name="Grover C.E."/>
            <person name="Arick M.A. 2nd"/>
            <person name="Thrash A."/>
            <person name="Conover J.L."/>
            <person name="Sanders W.S."/>
            <person name="Peterson D.G."/>
            <person name="Frelichowski J.E."/>
            <person name="Scheffler J.A."/>
            <person name="Scheffler B.E."/>
            <person name="Wendel J.F."/>
        </authorList>
    </citation>
    <scope>NUCLEOTIDE SEQUENCE [LARGE SCALE GENOMIC DNA]</scope>
    <source>
        <strain evidence="1">185</strain>
        <tissue evidence="1">Leaf</tissue>
    </source>
</reference>
<comment type="caution">
    <text evidence="1">The sequence shown here is derived from an EMBL/GenBank/DDBJ whole genome shotgun (WGS) entry which is preliminary data.</text>
</comment>
<accession>A0A7J8XEL9</accession>
<evidence type="ECO:0000313" key="2">
    <source>
        <dbReference type="Proteomes" id="UP000593577"/>
    </source>
</evidence>
<dbReference type="EMBL" id="JABFAA010000007">
    <property type="protein sequence ID" value="MBA0685731.1"/>
    <property type="molecule type" value="Genomic_DNA"/>
</dbReference>
<gene>
    <name evidence="1" type="ORF">Goari_013380</name>
</gene>
<evidence type="ECO:0000313" key="1">
    <source>
        <dbReference type="EMBL" id="MBA0685731.1"/>
    </source>
</evidence>
<protein>
    <submittedName>
        <fullName evidence="1">Uncharacterized protein</fullName>
    </submittedName>
</protein>
<dbReference type="AlphaFoldDB" id="A0A7J8XEL9"/>
<dbReference type="Proteomes" id="UP000593577">
    <property type="component" value="Unassembled WGS sequence"/>
</dbReference>
<name>A0A7J8XEL9_GOSAI</name>
<sequence>MRRWSVLMLALRRSLEKIILSTFLLLPRMLISERNFRRYLMFL</sequence>
<proteinExistence type="predicted"/>
<organism evidence="1 2">
    <name type="scientific">Gossypium aridum</name>
    <name type="common">American cotton</name>
    <name type="synonym">Erioxylum aridum</name>
    <dbReference type="NCBI Taxonomy" id="34290"/>
    <lineage>
        <taxon>Eukaryota</taxon>
        <taxon>Viridiplantae</taxon>
        <taxon>Streptophyta</taxon>
        <taxon>Embryophyta</taxon>
        <taxon>Tracheophyta</taxon>
        <taxon>Spermatophyta</taxon>
        <taxon>Magnoliopsida</taxon>
        <taxon>eudicotyledons</taxon>
        <taxon>Gunneridae</taxon>
        <taxon>Pentapetalae</taxon>
        <taxon>rosids</taxon>
        <taxon>malvids</taxon>
        <taxon>Malvales</taxon>
        <taxon>Malvaceae</taxon>
        <taxon>Malvoideae</taxon>
        <taxon>Gossypium</taxon>
    </lineage>
</organism>
<keyword evidence="2" id="KW-1185">Reference proteome</keyword>